<evidence type="ECO:0000256" key="1">
    <source>
        <dbReference type="ARBA" id="ARBA00004123"/>
    </source>
</evidence>
<dbReference type="GO" id="GO:0003712">
    <property type="term" value="F:transcription coregulator activity"/>
    <property type="evidence" value="ECO:0007669"/>
    <property type="project" value="InterPro"/>
</dbReference>
<comment type="function">
    <text evidence="6">Component of the Mediator complex, a coactivator involved in the regulated transcription of nearly all RNA polymerase II-dependent genes. Mediator functions as a bridge to convey information from gene-specific regulatory proteins to the basal RNA polymerase II transcription machinery.</text>
</comment>
<gene>
    <name evidence="7" type="primary">MED7</name>
    <name evidence="7" type="ORF">FJT64_003142</name>
</gene>
<keyword evidence="5 6" id="KW-0539">Nucleus</keyword>
<keyword evidence="3 6" id="KW-0805">Transcription regulation</keyword>
<protein>
    <recommendedName>
        <fullName evidence="6">Mediator of RNA polymerase II transcription subunit 7</fullName>
    </recommendedName>
</protein>
<organism evidence="7 8">
    <name type="scientific">Amphibalanus amphitrite</name>
    <name type="common">Striped barnacle</name>
    <name type="synonym">Balanus amphitrite</name>
    <dbReference type="NCBI Taxonomy" id="1232801"/>
    <lineage>
        <taxon>Eukaryota</taxon>
        <taxon>Metazoa</taxon>
        <taxon>Ecdysozoa</taxon>
        <taxon>Arthropoda</taxon>
        <taxon>Crustacea</taxon>
        <taxon>Multicrustacea</taxon>
        <taxon>Cirripedia</taxon>
        <taxon>Thoracica</taxon>
        <taxon>Thoracicalcarea</taxon>
        <taxon>Balanomorpha</taxon>
        <taxon>Balanoidea</taxon>
        <taxon>Balanidae</taxon>
        <taxon>Amphibalaninae</taxon>
        <taxon>Amphibalanus</taxon>
    </lineage>
</organism>
<dbReference type="PANTHER" id="PTHR21428">
    <property type="entry name" value="MEDIATOR OF RNA POLYMERASE II TRANSCRIPTION SUBUNIT 7"/>
    <property type="match status" value="1"/>
</dbReference>
<dbReference type="SUPFAM" id="SSF140718">
    <property type="entry name" value="Mediator hinge subcomplex-like"/>
    <property type="match status" value="1"/>
</dbReference>
<dbReference type="InterPro" id="IPR037212">
    <property type="entry name" value="Med7/Med21-like"/>
</dbReference>
<dbReference type="InterPro" id="IPR044888">
    <property type="entry name" value="Mediatior_Med7_sf"/>
</dbReference>
<evidence type="ECO:0000313" key="7">
    <source>
        <dbReference type="EMBL" id="KAF0301374.1"/>
    </source>
</evidence>
<comment type="caution">
    <text evidence="7">The sequence shown here is derived from an EMBL/GenBank/DDBJ whole genome shotgun (WGS) entry which is preliminary data.</text>
</comment>
<keyword evidence="8" id="KW-1185">Reference proteome</keyword>
<name>A0A6A4WC37_AMPAM</name>
<comment type="subunit">
    <text evidence="6">Component of the Mediator complex.</text>
</comment>
<keyword evidence="6" id="KW-0010">Activator</keyword>
<dbReference type="EMBL" id="VIIS01001170">
    <property type="protein sequence ID" value="KAF0301374.1"/>
    <property type="molecule type" value="Genomic_DNA"/>
</dbReference>
<dbReference type="GO" id="GO:0070847">
    <property type="term" value="C:core mediator complex"/>
    <property type="evidence" value="ECO:0007669"/>
    <property type="project" value="TreeGrafter"/>
</dbReference>
<dbReference type="GO" id="GO:0006357">
    <property type="term" value="P:regulation of transcription by RNA polymerase II"/>
    <property type="evidence" value="ECO:0007669"/>
    <property type="project" value="InterPro"/>
</dbReference>
<comment type="similarity">
    <text evidence="2 6">Belongs to the Mediator complex subunit 7 family.</text>
</comment>
<evidence type="ECO:0000256" key="5">
    <source>
        <dbReference type="ARBA" id="ARBA00023242"/>
    </source>
</evidence>
<comment type="subcellular location">
    <subcellularLocation>
        <location evidence="1 6">Nucleus</location>
    </subcellularLocation>
</comment>
<dbReference type="Proteomes" id="UP000440578">
    <property type="component" value="Unassembled WGS sequence"/>
</dbReference>
<evidence type="ECO:0000313" key="8">
    <source>
        <dbReference type="Proteomes" id="UP000440578"/>
    </source>
</evidence>
<dbReference type="GO" id="GO:0016592">
    <property type="term" value="C:mediator complex"/>
    <property type="evidence" value="ECO:0007669"/>
    <property type="project" value="InterPro"/>
</dbReference>
<dbReference type="Pfam" id="PF05983">
    <property type="entry name" value="Med7"/>
    <property type="match status" value="1"/>
</dbReference>
<dbReference type="InterPro" id="IPR009244">
    <property type="entry name" value="Mediatior_Med7"/>
</dbReference>
<evidence type="ECO:0000256" key="6">
    <source>
        <dbReference type="RuleBase" id="RU364060"/>
    </source>
</evidence>
<evidence type="ECO:0000256" key="3">
    <source>
        <dbReference type="ARBA" id="ARBA00023015"/>
    </source>
</evidence>
<keyword evidence="4 6" id="KW-0804">Transcription</keyword>
<dbReference type="Gene3D" id="6.10.140.200">
    <property type="match status" value="1"/>
</dbReference>
<proteinExistence type="inferred from homology"/>
<reference evidence="7 8" key="1">
    <citation type="submission" date="2019-07" db="EMBL/GenBank/DDBJ databases">
        <title>Draft genome assembly of a fouling barnacle, Amphibalanus amphitrite (Darwin, 1854): The first reference genome for Thecostraca.</title>
        <authorList>
            <person name="Kim W."/>
        </authorList>
    </citation>
    <scope>NUCLEOTIDE SEQUENCE [LARGE SCALE GENOMIC DNA]</scope>
    <source>
        <strain evidence="7">SNU_AA5</strain>
        <tissue evidence="7">Soma without cirri and trophi</tissue>
    </source>
</reference>
<dbReference type="PANTHER" id="PTHR21428:SF11">
    <property type="entry name" value="MEDIATOR OF RNA POLYMERASE II TRANSCRIPTION SUBUNIT 7"/>
    <property type="match status" value="1"/>
</dbReference>
<sequence>MSGAGPPMAGGEAAVASSLPLPSAKTYGLYTDENGIKRLYPINFDHRKELKKLNHSVLANFLDLLEILIRCPDSSKRIEKIDDIKLLFIHMHHLINEFRPHQAREALRVTMELQKRNRLEIADRFELHLEKVMETVNGALSALSSREEFDSKLLVPTEVAPRPADDPEQPPTDRLTELDALMCHVMDTS</sequence>
<dbReference type="AlphaFoldDB" id="A0A6A4WC37"/>
<evidence type="ECO:0000256" key="2">
    <source>
        <dbReference type="ARBA" id="ARBA00009994"/>
    </source>
</evidence>
<dbReference type="OrthoDB" id="10253553at2759"/>
<evidence type="ECO:0000256" key="4">
    <source>
        <dbReference type="ARBA" id="ARBA00023163"/>
    </source>
</evidence>
<accession>A0A6A4WC37</accession>